<dbReference type="OrthoDB" id="692041at2759"/>
<dbReference type="AlphaFoldDB" id="A0A9P0Z3L0"/>
<dbReference type="EMBL" id="CAMAPE010000019">
    <property type="protein sequence ID" value="CAH9085902.1"/>
    <property type="molecule type" value="Genomic_DNA"/>
</dbReference>
<dbReference type="InterPro" id="IPR011011">
    <property type="entry name" value="Znf_FYVE_PHD"/>
</dbReference>
<dbReference type="PANTHER" id="PTHR34451:SF7">
    <property type="entry name" value="PHD FINGER FAMILY PROTEIN"/>
    <property type="match status" value="1"/>
</dbReference>
<comment type="caution">
    <text evidence="4">The sequence shown here is derived from an EMBL/GenBank/DDBJ whole genome shotgun (WGS) entry which is preliminary data.</text>
</comment>
<gene>
    <name evidence="4" type="ORF">CEURO_LOCUS9404</name>
</gene>
<protein>
    <recommendedName>
        <fullName evidence="6">Zinc finger PHD-type domain-containing protein</fullName>
    </recommendedName>
</protein>
<keyword evidence="5" id="KW-1185">Reference proteome</keyword>
<dbReference type="SUPFAM" id="SSF57903">
    <property type="entry name" value="FYVE/PHD zinc finger"/>
    <property type="match status" value="1"/>
</dbReference>
<dbReference type="PROSITE" id="PS51257">
    <property type="entry name" value="PROKAR_LIPOPROTEIN"/>
    <property type="match status" value="1"/>
</dbReference>
<dbReference type="CDD" id="cd15489">
    <property type="entry name" value="PHD_SF"/>
    <property type="match status" value="1"/>
</dbReference>
<evidence type="ECO:0000256" key="3">
    <source>
        <dbReference type="ARBA" id="ARBA00022833"/>
    </source>
</evidence>
<evidence type="ECO:0000313" key="5">
    <source>
        <dbReference type="Proteomes" id="UP001152484"/>
    </source>
</evidence>
<proteinExistence type="predicted"/>
<evidence type="ECO:0000256" key="2">
    <source>
        <dbReference type="ARBA" id="ARBA00022771"/>
    </source>
</evidence>
<dbReference type="GO" id="GO:0008270">
    <property type="term" value="F:zinc ion binding"/>
    <property type="evidence" value="ECO:0007669"/>
    <property type="project" value="UniProtKB-KW"/>
</dbReference>
<dbReference type="PANTHER" id="PTHR34451">
    <property type="entry name" value="PHD FINGER FAMILY PROTEIN"/>
    <property type="match status" value="1"/>
</dbReference>
<sequence>MMRPDFSSPGSVVAGCTVCGNCGAAERLILHGIRLRGNIRKLCTTCVLRLHPQYFCPTCFTVSHPSPPRSSQNDAVCCSKCYSVSHTQCVGHTPPNPYVCPLCVSPNSPIFTLRKATNVDGKSGETCRVIDKSAARVLLAAARIAATLMSGAAASLRMEAEKKAKEAAFSRKRAREALEHVSYLAAKEKLMRNEVLLAKRGGIGGIASNSVMVNNHREYMDRADTSIDVLAALNKDLAGVQLPNNIVPMVVEENGGFSVGLDTHTGLSIVQNLDESHQNGMPENLAEFTITNSQELRINSGVAITNGQELRINSGVASFPAAVDQDQQTNLILSGEQNNGVKLGLLFKRMLVFIF</sequence>
<organism evidence="4 5">
    <name type="scientific">Cuscuta europaea</name>
    <name type="common">European dodder</name>
    <dbReference type="NCBI Taxonomy" id="41803"/>
    <lineage>
        <taxon>Eukaryota</taxon>
        <taxon>Viridiplantae</taxon>
        <taxon>Streptophyta</taxon>
        <taxon>Embryophyta</taxon>
        <taxon>Tracheophyta</taxon>
        <taxon>Spermatophyta</taxon>
        <taxon>Magnoliopsida</taxon>
        <taxon>eudicotyledons</taxon>
        <taxon>Gunneridae</taxon>
        <taxon>Pentapetalae</taxon>
        <taxon>asterids</taxon>
        <taxon>lamiids</taxon>
        <taxon>Solanales</taxon>
        <taxon>Convolvulaceae</taxon>
        <taxon>Cuscuteae</taxon>
        <taxon>Cuscuta</taxon>
        <taxon>Cuscuta subgen. Cuscuta</taxon>
    </lineage>
</organism>
<reference evidence="4" key="1">
    <citation type="submission" date="2022-07" db="EMBL/GenBank/DDBJ databases">
        <authorList>
            <person name="Macas J."/>
            <person name="Novak P."/>
            <person name="Neumann P."/>
        </authorList>
    </citation>
    <scope>NUCLEOTIDE SEQUENCE</scope>
</reference>
<evidence type="ECO:0000256" key="1">
    <source>
        <dbReference type="ARBA" id="ARBA00022723"/>
    </source>
</evidence>
<keyword evidence="1" id="KW-0479">Metal-binding</keyword>
<evidence type="ECO:0000313" key="4">
    <source>
        <dbReference type="EMBL" id="CAH9085902.1"/>
    </source>
</evidence>
<keyword evidence="2" id="KW-0863">Zinc-finger</keyword>
<evidence type="ECO:0008006" key="6">
    <source>
        <dbReference type="Google" id="ProtNLM"/>
    </source>
</evidence>
<dbReference type="Proteomes" id="UP001152484">
    <property type="component" value="Unassembled WGS sequence"/>
</dbReference>
<name>A0A9P0Z3L0_CUSEU</name>
<accession>A0A9P0Z3L0</accession>
<keyword evidence="3" id="KW-0862">Zinc</keyword>